<keyword evidence="2" id="KW-1185">Reference proteome</keyword>
<protein>
    <submittedName>
        <fullName evidence="1">Uncharacterized protein</fullName>
    </submittedName>
</protein>
<dbReference type="EMBL" id="FWXZ01000002">
    <property type="protein sequence ID" value="SMC52887.1"/>
    <property type="molecule type" value="Genomic_DNA"/>
</dbReference>
<reference evidence="1" key="1">
    <citation type="submission" date="2017-04" db="EMBL/GenBank/DDBJ databases">
        <authorList>
            <person name="Varghese N."/>
            <person name="Submissions S."/>
        </authorList>
    </citation>
    <scope>NUCLEOTIDE SEQUENCE</scope>
    <source>
        <strain evidence="1">WTE2008</strain>
    </source>
</reference>
<evidence type="ECO:0000313" key="2">
    <source>
        <dbReference type="Proteomes" id="UP000192328"/>
    </source>
</evidence>
<dbReference type="Proteomes" id="UP000192328">
    <property type="component" value="Unassembled WGS sequence"/>
</dbReference>
<comment type="caution">
    <text evidence="1">The sequence shown here is derived from an EMBL/GenBank/DDBJ whole genome shotgun (WGS) entry which is preliminary data.</text>
</comment>
<accession>A0AC61PK70</accession>
<name>A0AC61PK70_9FIRM</name>
<gene>
    <name evidence="1" type="ORF">SAMN06297397_1247</name>
</gene>
<organism evidence="1 2">
    <name type="scientific">Aristaeella lactis</name>
    <dbReference type="NCBI Taxonomy" id="3046383"/>
    <lineage>
        <taxon>Bacteria</taxon>
        <taxon>Bacillati</taxon>
        <taxon>Bacillota</taxon>
        <taxon>Clostridia</taxon>
        <taxon>Eubacteriales</taxon>
        <taxon>Aristaeellaceae</taxon>
        <taxon>Aristaeella</taxon>
    </lineage>
</organism>
<sequence>MKTLYLECAMGAAGDMLTAALLELTGDRQAFIDKMNALGLPGVSVAAEPAVKCGITGTHVTVTVDGVEEEAGDVHEHEHHHDHDHHHDHEHEHHHEHGHEHEHEHHHDHDHSHGHHHHASMADIEALINGLDISDRVKADALAVYALIADAESRVHGRPVTEIHFHEVGTLDAVADVVGVCLLMEQLSPDRVMASPVHTGSGHVHCAHGILPVPAPATALLLQGIPSCEGSVSSELCTPTGAALLKHFVSRFGDRPVMTVEAIGYGMGKKDFEQANCVRAFLGESEGERETITRLECNLDDMTAEDLGFAMDQLFAAGARDVYTQPVGMKKNRPGILLSVICASQDADHLAEVMMKHTTTLGIRRQDMSRYFLRRKIETVSTEYGPVRVKYASGMGVSRAKPEYEDIAALAKEHNVPLSTVREAAIKAYSGKDISSGKPE</sequence>
<proteinExistence type="predicted"/>
<evidence type="ECO:0000313" key="1">
    <source>
        <dbReference type="EMBL" id="SMC52887.1"/>
    </source>
</evidence>